<dbReference type="InterPro" id="IPR001128">
    <property type="entry name" value="Cyt_P450"/>
</dbReference>
<comment type="similarity">
    <text evidence="5">Belongs to the cytochrome P450 family.</text>
</comment>
<dbReference type="InterPro" id="IPR036396">
    <property type="entry name" value="Cyt_P450_sf"/>
</dbReference>
<gene>
    <name evidence="6" type="ORF">LTR36_007883</name>
</gene>
<dbReference type="GO" id="GO:0004497">
    <property type="term" value="F:monooxygenase activity"/>
    <property type="evidence" value="ECO:0007669"/>
    <property type="project" value="UniProtKB-KW"/>
</dbReference>
<dbReference type="EMBL" id="JAVFHQ010000051">
    <property type="protein sequence ID" value="KAK4541586.1"/>
    <property type="molecule type" value="Genomic_DNA"/>
</dbReference>
<evidence type="ECO:0000256" key="2">
    <source>
        <dbReference type="ARBA" id="ARBA00022723"/>
    </source>
</evidence>
<evidence type="ECO:0000313" key="6">
    <source>
        <dbReference type="EMBL" id="KAK4541586.1"/>
    </source>
</evidence>
<keyword evidence="4 5" id="KW-0349">Heme</keyword>
<keyword evidence="7" id="KW-1185">Reference proteome</keyword>
<dbReference type="PRINTS" id="PR00463">
    <property type="entry name" value="EP450I"/>
</dbReference>
<keyword evidence="2 4" id="KW-0479">Metal-binding</keyword>
<sequence>MALSGILGGLVPGATPSVSVLILTIAIGSLTSLIVYRAFFDPLRSIPGPLICRITSLWTYWHSYIGDDCSKISQLHKRYGPVIRIAPHEISISDGAALAPIYSDKGGFMKAPCYANFDIEGHSTIFSTRDPGHRAIRSKAVVPVFSMSNLRSGSDTIEGCVAKMIARMKEEAAESRSASKTSGQPKPVNVLNIARSLAVDAVSSYLFGQTFGGVSEKTDKMSANGYVDTLVAVGRFFFLPNFVFLALEMTSQKLWPDKDEDESANKVDSFVGNLVQGSAKDDSTYQGRLLKTGISRHEVEVQCKDLIFAGTDSTGTNLSTICWQLAKRQEVYAKLQEEIAEADARDPSYNPQSLPYLDAVIREGLRVSMANPTRFPRIVPPQGFDFESSNGQRFYLPAGTQVGMQPYSLHFDPDVFSDPFAFKPERWLNDPTPEMQRDAIPFGLGSRQCIARNLATMELFLAVRAIAREKVLEGARAVGEKIELMEWFNSKVKGEKIELTWQ</sequence>
<dbReference type="SUPFAM" id="SSF48264">
    <property type="entry name" value="Cytochrome P450"/>
    <property type="match status" value="1"/>
</dbReference>
<dbReference type="Proteomes" id="UP001324427">
    <property type="component" value="Unassembled WGS sequence"/>
</dbReference>
<keyword evidence="5" id="KW-0560">Oxidoreductase</keyword>
<evidence type="ECO:0000256" key="4">
    <source>
        <dbReference type="PIRSR" id="PIRSR602401-1"/>
    </source>
</evidence>
<dbReference type="InterPro" id="IPR017972">
    <property type="entry name" value="Cyt_P450_CS"/>
</dbReference>
<accession>A0AAV9J9K7</accession>
<dbReference type="PANTHER" id="PTHR24305">
    <property type="entry name" value="CYTOCHROME P450"/>
    <property type="match status" value="1"/>
</dbReference>
<protein>
    <recommendedName>
        <fullName evidence="8">Cytochrome P450</fullName>
    </recommendedName>
</protein>
<keyword evidence="3 4" id="KW-0408">Iron</keyword>
<dbReference type="InterPro" id="IPR050121">
    <property type="entry name" value="Cytochrome_P450_monoxygenase"/>
</dbReference>
<dbReference type="AlphaFoldDB" id="A0AAV9J9K7"/>
<dbReference type="PRINTS" id="PR00385">
    <property type="entry name" value="P450"/>
</dbReference>
<dbReference type="GO" id="GO:0005506">
    <property type="term" value="F:iron ion binding"/>
    <property type="evidence" value="ECO:0007669"/>
    <property type="project" value="InterPro"/>
</dbReference>
<evidence type="ECO:0000256" key="5">
    <source>
        <dbReference type="RuleBase" id="RU000461"/>
    </source>
</evidence>
<dbReference type="Pfam" id="PF00067">
    <property type="entry name" value="p450"/>
    <property type="match status" value="1"/>
</dbReference>
<dbReference type="PROSITE" id="PS00086">
    <property type="entry name" value="CYTOCHROME_P450"/>
    <property type="match status" value="1"/>
</dbReference>
<name>A0AAV9J9K7_9PEZI</name>
<feature type="binding site" description="axial binding residue" evidence="4">
    <location>
        <position position="449"/>
    </location>
    <ligand>
        <name>heme</name>
        <dbReference type="ChEBI" id="CHEBI:30413"/>
    </ligand>
    <ligandPart>
        <name>Fe</name>
        <dbReference type="ChEBI" id="CHEBI:18248"/>
    </ligandPart>
</feature>
<comment type="cofactor">
    <cofactor evidence="1 4">
        <name>heme</name>
        <dbReference type="ChEBI" id="CHEBI:30413"/>
    </cofactor>
</comment>
<dbReference type="GO" id="GO:0020037">
    <property type="term" value="F:heme binding"/>
    <property type="evidence" value="ECO:0007669"/>
    <property type="project" value="InterPro"/>
</dbReference>
<keyword evidence="5" id="KW-0503">Monooxygenase</keyword>
<dbReference type="GO" id="GO:0016705">
    <property type="term" value="F:oxidoreductase activity, acting on paired donors, with incorporation or reduction of molecular oxygen"/>
    <property type="evidence" value="ECO:0007669"/>
    <property type="project" value="InterPro"/>
</dbReference>
<evidence type="ECO:0000256" key="1">
    <source>
        <dbReference type="ARBA" id="ARBA00001971"/>
    </source>
</evidence>
<evidence type="ECO:0008006" key="8">
    <source>
        <dbReference type="Google" id="ProtNLM"/>
    </source>
</evidence>
<proteinExistence type="inferred from homology"/>
<evidence type="ECO:0000313" key="7">
    <source>
        <dbReference type="Proteomes" id="UP001324427"/>
    </source>
</evidence>
<dbReference type="Gene3D" id="1.10.630.10">
    <property type="entry name" value="Cytochrome P450"/>
    <property type="match status" value="1"/>
</dbReference>
<dbReference type="CDD" id="cd11062">
    <property type="entry name" value="CYP58-like"/>
    <property type="match status" value="1"/>
</dbReference>
<evidence type="ECO:0000256" key="3">
    <source>
        <dbReference type="ARBA" id="ARBA00023004"/>
    </source>
</evidence>
<comment type="caution">
    <text evidence="6">The sequence shown here is derived from an EMBL/GenBank/DDBJ whole genome shotgun (WGS) entry which is preliminary data.</text>
</comment>
<organism evidence="6 7">
    <name type="scientific">Oleoguttula mirabilis</name>
    <dbReference type="NCBI Taxonomy" id="1507867"/>
    <lineage>
        <taxon>Eukaryota</taxon>
        <taxon>Fungi</taxon>
        <taxon>Dikarya</taxon>
        <taxon>Ascomycota</taxon>
        <taxon>Pezizomycotina</taxon>
        <taxon>Dothideomycetes</taxon>
        <taxon>Dothideomycetidae</taxon>
        <taxon>Mycosphaerellales</taxon>
        <taxon>Teratosphaeriaceae</taxon>
        <taxon>Oleoguttula</taxon>
    </lineage>
</organism>
<dbReference type="InterPro" id="IPR002401">
    <property type="entry name" value="Cyt_P450_E_grp-I"/>
</dbReference>
<reference evidence="6 7" key="1">
    <citation type="submission" date="2021-11" db="EMBL/GenBank/DDBJ databases">
        <title>Black yeast isolated from Biological Soil Crust.</title>
        <authorList>
            <person name="Kurbessoian T."/>
        </authorList>
    </citation>
    <scope>NUCLEOTIDE SEQUENCE [LARGE SCALE GENOMIC DNA]</scope>
    <source>
        <strain evidence="6 7">CCFEE 5522</strain>
    </source>
</reference>
<dbReference type="PANTHER" id="PTHR24305:SF156">
    <property type="entry name" value="P450, PUTATIVE (EUROFUNG)-RELATED"/>
    <property type="match status" value="1"/>
</dbReference>